<dbReference type="SUPFAM" id="SSF53474">
    <property type="entry name" value="alpha/beta-Hydrolases"/>
    <property type="match status" value="1"/>
</dbReference>
<evidence type="ECO:0000259" key="2">
    <source>
        <dbReference type="Pfam" id="PF12146"/>
    </source>
</evidence>
<dbReference type="GO" id="GO:0016787">
    <property type="term" value="F:hydrolase activity"/>
    <property type="evidence" value="ECO:0007669"/>
    <property type="project" value="UniProtKB-KW"/>
</dbReference>
<feature type="domain" description="Serine aminopeptidase S33" evidence="2">
    <location>
        <begin position="81"/>
        <end position="193"/>
    </location>
</feature>
<evidence type="ECO:0000256" key="1">
    <source>
        <dbReference type="SAM" id="SignalP"/>
    </source>
</evidence>
<gene>
    <name evidence="3" type="primary">ytpA1</name>
    <name evidence="3" type="ORF">CPPEL_00840</name>
</gene>
<dbReference type="EC" id="3.1.1.-" evidence="3"/>
<dbReference type="Proteomes" id="UP000271426">
    <property type="component" value="Chromosome"/>
</dbReference>
<evidence type="ECO:0000313" key="3">
    <source>
        <dbReference type="EMBL" id="AZA08316.1"/>
    </source>
</evidence>
<dbReference type="KEGG" id="cpso:CPPEL_00840"/>
<feature type="domain" description="Serine aminopeptidase S33" evidence="2">
    <location>
        <begin position="278"/>
        <end position="370"/>
    </location>
</feature>
<dbReference type="AlphaFoldDB" id="A0A3G6IRX8"/>
<dbReference type="InterPro" id="IPR022742">
    <property type="entry name" value="Hydrolase_4"/>
</dbReference>
<dbReference type="OrthoDB" id="9806902at2"/>
<dbReference type="EMBL" id="CP033898">
    <property type="protein sequence ID" value="AZA08316.1"/>
    <property type="molecule type" value="Genomic_DNA"/>
</dbReference>
<feature type="signal peptide" evidence="1">
    <location>
        <begin position="1"/>
        <end position="30"/>
    </location>
</feature>
<feature type="chain" id="PRO_5018160293" evidence="1">
    <location>
        <begin position="31"/>
        <end position="386"/>
    </location>
</feature>
<sequence length="386" mass="42111" precursor="true">MKQHKGTRKALGILLATGIAFGGTLAPAYAEPNPAGYVREYNTYPGQVSGMVAPNAAVSDGHFASVDGTQIYFKKNLVPGAKATVALIHGLAENQERYDYITYRLNMAGYNVYRLDHRGHGRSAEPYNNVRKNLINNFELVDSDMKQLVDMARAEQPGKLYMMGHSMGAMAAQYYAVNHPGDIDGLVTNGGGVPANLYGSNDLQPEYIHADGQSALSLLDPFTQKEQRPLEPFDALLGVNLNGALNSVGMDVSQLPGVAPHESPAALQQMEIPNAFKIGVVSDPDVRNQLANDPLNSKVVNMSTGLQIVEALLYTGQHAKNYQGPTLIMHGDTDGLVPYPMDINWYNAVGSSDKQMILWKDMMHETMNEPARDQVIDRAIAWLDAH</sequence>
<protein>
    <submittedName>
        <fullName evidence="3">Phospholipase YtpA</fullName>
        <ecNumber evidence="3">3.1.1.-</ecNumber>
    </submittedName>
</protein>
<keyword evidence="4" id="KW-1185">Reference proteome</keyword>
<proteinExistence type="predicted"/>
<dbReference type="RefSeq" id="WP_123959255.1">
    <property type="nucleotide sequence ID" value="NZ_CP033898.1"/>
</dbReference>
<name>A0A3G6IRX8_9CORY</name>
<accession>A0A3G6IRX8</accession>
<dbReference type="InterPro" id="IPR029058">
    <property type="entry name" value="AB_hydrolase_fold"/>
</dbReference>
<dbReference type="InterPro" id="IPR051044">
    <property type="entry name" value="MAG_DAG_Lipase"/>
</dbReference>
<dbReference type="Pfam" id="PF12146">
    <property type="entry name" value="Hydrolase_4"/>
    <property type="match status" value="2"/>
</dbReference>
<dbReference type="PANTHER" id="PTHR11614">
    <property type="entry name" value="PHOSPHOLIPASE-RELATED"/>
    <property type="match status" value="1"/>
</dbReference>
<keyword evidence="3" id="KW-0378">Hydrolase</keyword>
<keyword evidence="1" id="KW-0732">Signal</keyword>
<dbReference type="Gene3D" id="3.40.50.1820">
    <property type="entry name" value="alpha/beta hydrolase"/>
    <property type="match status" value="1"/>
</dbReference>
<reference evidence="3 4" key="1">
    <citation type="submission" date="2018-11" db="EMBL/GenBank/DDBJ databases">
        <authorList>
            <person name="Kleinhagauer T."/>
            <person name="Glaeser S.P."/>
            <person name="Spergser J."/>
            <person name="Ruckert C."/>
            <person name="Kaempfer P."/>
            <person name="Busse H.-J."/>
        </authorList>
    </citation>
    <scope>NUCLEOTIDE SEQUENCE [LARGE SCALE GENOMIC DNA]</scope>
    <source>
        <strain evidence="3 4">812CH</strain>
    </source>
</reference>
<organism evidence="3 4">
    <name type="scientific">Corynebacterium pseudopelargi</name>
    <dbReference type="NCBI Taxonomy" id="2080757"/>
    <lineage>
        <taxon>Bacteria</taxon>
        <taxon>Bacillati</taxon>
        <taxon>Actinomycetota</taxon>
        <taxon>Actinomycetes</taxon>
        <taxon>Mycobacteriales</taxon>
        <taxon>Corynebacteriaceae</taxon>
        <taxon>Corynebacterium</taxon>
    </lineage>
</organism>
<evidence type="ECO:0000313" key="4">
    <source>
        <dbReference type="Proteomes" id="UP000271426"/>
    </source>
</evidence>